<accession>A0ABD1Z0W8</accession>
<proteinExistence type="predicted"/>
<gene>
    <name evidence="2" type="ORF">R1flu_009030</name>
</gene>
<dbReference type="Proteomes" id="UP001605036">
    <property type="component" value="Unassembled WGS sequence"/>
</dbReference>
<sequence>MEWRSERISICWILLLLIVVKQNLEKHAKRKRRTLRSRKIQTVECQRCAIRESRSVEAVIRLAAWRHRVNGWMLNVALPQSLSIEPRRSRISQVLEIRDEDVIAEKS</sequence>
<evidence type="ECO:0000256" key="1">
    <source>
        <dbReference type="SAM" id="SignalP"/>
    </source>
</evidence>
<reference evidence="2 3" key="1">
    <citation type="submission" date="2024-09" db="EMBL/GenBank/DDBJ databases">
        <title>Chromosome-scale assembly of Riccia fluitans.</title>
        <authorList>
            <person name="Paukszto L."/>
            <person name="Sawicki J."/>
            <person name="Karawczyk K."/>
            <person name="Piernik-Szablinska J."/>
            <person name="Szczecinska M."/>
            <person name="Mazdziarz M."/>
        </authorList>
    </citation>
    <scope>NUCLEOTIDE SEQUENCE [LARGE SCALE GENOMIC DNA]</scope>
    <source>
        <strain evidence="2">Rf_01</strain>
        <tissue evidence="2">Aerial parts of the thallus</tissue>
    </source>
</reference>
<evidence type="ECO:0000313" key="3">
    <source>
        <dbReference type="Proteomes" id="UP001605036"/>
    </source>
</evidence>
<dbReference type="EMBL" id="JBHFFA010000002">
    <property type="protein sequence ID" value="KAL2641443.1"/>
    <property type="molecule type" value="Genomic_DNA"/>
</dbReference>
<protein>
    <recommendedName>
        <fullName evidence="4">Secreted protein</fullName>
    </recommendedName>
</protein>
<organism evidence="2 3">
    <name type="scientific">Riccia fluitans</name>
    <dbReference type="NCBI Taxonomy" id="41844"/>
    <lineage>
        <taxon>Eukaryota</taxon>
        <taxon>Viridiplantae</taxon>
        <taxon>Streptophyta</taxon>
        <taxon>Embryophyta</taxon>
        <taxon>Marchantiophyta</taxon>
        <taxon>Marchantiopsida</taxon>
        <taxon>Marchantiidae</taxon>
        <taxon>Marchantiales</taxon>
        <taxon>Ricciaceae</taxon>
        <taxon>Riccia</taxon>
    </lineage>
</organism>
<keyword evidence="3" id="KW-1185">Reference proteome</keyword>
<feature type="chain" id="PRO_5044860600" description="Secreted protein" evidence="1">
    <location>
        <begin position="23"/>
        <end position="107"/>
    </location>
</feature>
<evidence type="ECO:0008006" key="4">
    <source>
        <dbReference type="Google" id="ProtNLM"/>
    </source>
</evidence>
<evidence type="ECO:0000313" key="2">
    <source>
        <dbReference type="EMBL" id="KAL2641443.1"/>
    </source>
</evidence>
<comment type="caution">
    <text evidence="2">The sequence shown here is derived from an EMBL/GenBank/DDBJ whole genome shotgun (WGS) entry which is preliminary data.</text>
</comment>
<feature type="signal peptide" evidence="1">
    <location>
        <begin position="1"/>
        <end position="22"/>
    </location>
</feature>
<dbReference type="AlphaFoldDB" id="A0ABD1Z0W8"/>
<name>A0ABD1Z0W8_9MARC</name>
<keyword evidence="1" id="KW-0732">Signal</keyword>